<reference evidence="12 13" key="1">
    <citation type="submission" date="2016-11" db="EMBL/GenBank/DDBJ databases">
        <authorList>
            <person name="Jaros S."/>
            <person name="Januszkiewicz K."/>
            <person name="Wedrychowicz H."/>
        </authorList>
    </citation>
    <scope>NUCLEOTIDE SEQUENCE [LARGE SCALE GENOMIC DNA]</scope>
    <source>
        <strain evidence="12 13">DSM 28715</strain>
    </source>
</reference>
<evidence type="ECO:0000256" key="4">
    <source>
        <dbReference type="ARBA" id="ARBA00022617"/>
    </source>
</evidence>
<keyword evidence="9 10" id="KW-0143">Chaperone</keyword>
<dbReference type="Proteomes" id="UP000184074">
    <property type="component" value="Unassembled WGS sequence"/>
</dbReference>
<keyword evidence="13" id="KW-1185">Reference proteome</keyword>
<dbReference type="SFLD" id="SFLDS00029">
    <property type="entry name" value="Radical_SAM"/>
    <property type="match status" value="2"/>
</dbReference>
<keyword evidence="10" id="KW-0963">Cytoplasm</keyword>
<dbReference type="InterPro" id="IPR058240">
    <property type="entry name" value="rSAM_sf"/>
</dbReference>
<dbReference type="OrthoDB" id="9808022at2"/>
<keyword evidence="4 10" id="KW-0349">Heme</keyword>
<dbReference type="GO" id="GO:0046872">
    <property type="term" value="F:metal ion binding"/>
    <property type="evidence" value="ECO:0007669"/>
    <property type="project" value="UniProtKB-UniRule"/>
</dbReference>
<evidence type="ECO:0000256" key="2">
    <source>
        <dbReference type="ARBA" id="ARBA00006100"/>
    </source>
</evidence>
<dbReference type="RefSeq" id="WP_072901073.1">
    <property type="nucleotide sequence ID" value="NZ_FQXB01000003.1"/>
</dbReference>
<comment type="cofactor">
    <cofactor evidence="1">
        <name>[4Fe-4S] cluster</name>
        <dbReference type="ChEBI" id="CHEBI:49883"/>
    </cofactor>
</comment>
<sequence length="380" mass="42402">MTENWQRGGFGLYVHWPFCEAKCPYCDFNSYVSQSIDHDRWKAAYLSELNRVGSETPDRVLTSIFFGGGTPSLMEPSVVEEIIKTAGKLWPFTNDIEITIEANPSSVEAERFKGFQAGGVNRVSLGVQALNDTDLKALGRLHSVKEAREAIEIAQNTFERASFDLIYARQNQTLSQWESELSEAVAIGTDHLSLYQLTIEQGTAFGDRHKRGMLRGLPSEDLGADMYFATQDICEAAGLPAYETSNHARTGEESRHNQIYWRSGDYVGIGPGAHGRVTLNQMRLSTESFLAPGEWLKSVEDLNSGESERDPLDLGDQKDEFLLMGLRMSEGVDLSVFDFSDKYNEINNLSELGLVDKKDDTLRVTPQGRPLLNSILARLV</sequence>
<dbReference type="GO" id="GO:0005737">
    <property type="term" value="C:cytoplasm"/>
    <property type="evidence" value="ECO:0007669"/>
    <property type="project" value="UniProtKB-SubCell"/>
</dbReference>
<comment type="function">
    <text evidence="10">Probably acts as a heme chaperone, transferring heme to an unknown acceptor. Binds one molecule of heme per monomer, possibly covalently. Binds 1 [4Fe-4S] cluster. The cluster is coordinated with 3 cysteines and an exchangeable S-adenosyl-L-methionine.</text>
</comment>
<dbReference type="GO" id="GO:0004109">
    <property type="term" value="F:coproporphyrinogen oxidase activity"/>
    <property type="evidence" value="ECO:0007669"/>
    <property type="project" value="InterPro"/>
</dbReference>
<name>A0A1M5QN22_9RHOB</name>
<dbReference type="InterPro" id="IPR007197">
    <property type="entry name" value="rSAM"/>
</dbReference>
<evidence type="ECO:0000256" key="10">
    <source>
        <dbReference type="RuleBase" id="RU364116"/>
    </source>
</evidence>
<keyword evidence="5 10" id="KW-0949">S-adenosyl-L-methionine</keyword>
<dbReference type="SMART" id="SM00729">
    <property type="entry name" value="Elp3"/>
    <property type="match status" value="1"/>
</dbReference>
<dbReference type="InterPro" id="IPR034505">
    <property type="entry name" value="Coproporphyrinogen-III_oxidase"/>
</dbReference>
<dbReference type="Pfam" id="PF06969">
    <property type="entry name" value="HemN_C"/>
    <property type="match status" value="1"/>
</dbReference>
<dbReference type="STRING" id="1508389.SAMN05444003_2219"/>
<evidence type="ECO:0000256" key="1">
    <source>
        <dbReference type="ARBA" id="ARBA00001966"/>
    </source>
</evidence>
<keyword evidence="6 10" id="KW-0479">Metal-binding</keyword>
<evidence type="ECO:0000256" key="3">
    <source>
        <dbReference type="ARBA" id="ARBA00017228"/>
    </source>
</evidence>
<keyword evidence="7 10" id="KW-0408">Iron</keyword>
<evidence type="ECO:0000256" key="9">
    <source>
        <dbReference type="ARBA" id="ARBA00023186"/>
    </source>
</evidence>
<dbReference type="PANTHER" id="PTHR13932">
    <property type="entry name" value="COPROPORPHYRINIGEN III OXIDASE"/>
    <property type="match status" value="1"/>
</dbReference>
<dbReference type="PROSITE" id="PS51918">
    <property type="entry name" value="RADICAL_SAM"/>
    <property type="match status" value="1"/>
</dbReference>
<dbReference type="SFLD" id="SFLDF00288">
    <property type="entry name" value="HemN-like__clustered_with_nucl"/>
    <property type="match status" value="1"/>
</dbReference>
<evidence type="ECO:0000256" key="8">
    <source>
        <dbReference type="ARBA" id="ARBA00023014"/>
    </source>
</evidence>
<dbReference type="NCBIfam" id="TIGR00539">
    <property type="entry name" value="hemN_rel"/>
    <property type="match status" value="1"/>
</dbReference>
<proteinExistence type="inferred from homology"/>
<protein>
    <recommendedName>
        <fullName evidence="3 10">Heme chaperone HemW</fullName>
    </recommendedName>
</protein>
<dbReference type="InterPro" id="IPR013785">
    <property type="entry name" value="Aldolase_TIM"/>
</dbReference>
<evidence type="ECO:0000313" key="13">
    <source>
        <dbReference type="Proteomes" id="UP000184074"/>
    </source>
</evidence>
<organism evidence="12 13">
    <name type="scientific">Cognatiyoonia sediminum</name>
    <dbReference type="NCBI Taxonomy" id="1508389"/>
    <lineage>
        <taxon>Bacteria</taxon>
        <taxon>Pseudomonadati</taxon>
        <taxon>Pseudomonadota</taxon>
        <taxon>Alphaproteobacteria</taxon>
        <taxon>Rhodobacterales</taxon>
        <taxon>Paracoccaceae</taxon>
        <taxon>Cognatiyoonia</taxon>
    </lineage>
</organism>
<dbReference type="SFLD" id="SFLDF00562">
    <property type="entry name" value="HemN-like__clustered_with_heat"/>
    <property type="match status" value="1"/>
</dbReference>
<dbReference type="AlphaFoldDB" id="A0A1M5QN22"/>
<evidence type="ECO:0000313" key="12">
    <source>
        <dbReference type="EMBL" id="SHH15504.1"/>
    </source>
</evidence>
<gene>
    <name evidence="12" type="ORF">SAMN05444003_2219</name>
</gene>
<evidence type="ECO:0000259" key="11">
    <source>
        <dbReference type="PROSITE" id="PS51918"/>
    </source>
</evidence>
<evidence type="ECO:0000256" key="6">
    <source>
        <dbReference type="ARBA" id="ARBA00022723"/>
    </source>
</evidence>
<feature type="domain" description="Radical SAM core" evidence="11">
    <location>
        <begin position="4"/>
        <end position="240"/>
    </location>
</feature>
<dbReference type="Gene3D" id="3.20.20.70">
    <property type="entry name" value="Aldolase class I"/>
    <property type="match status" value="1"/>
</dbReference>
<dbReference type="Pfam" id="PF04055">
    <property type="entry name" value="Radical_SAM"/>
    <property type="match status" value="1"/>
</dbReference>
<dbReference type="CDD" id="cd01335">
    <property type="entry name" value="Radical_SAM"/>
    <property type="match status" value="1"/>
</dbReference>
<evidence type="ECO:0000256" key="7">
    <source>
        <dbReference type="ARBA" id="ARBA00023004"/>
    </source>
</evidence>
<keyword evidence="10" id="KW-0004">4Fe-4S</keyword>
<dbReference type="InterPro" id="IPR004559">
    <property type="entry name" value="HemW-like"/>
</dbReference>
<dbReference type="SUPFAM" id="SSF102114">
    <property type="entry name" value="Radical SAM enzymes"/>
    <property type="match status" value="1"/>
</dbReference>
<evidence type="ECO:0000256" key="5">
    <source>
        <dbReference type="ARBA" id="ARBA00022691"/>
    </source>
</evidence>
<dbReference type="PANTHER" id="PTHR13932:SF5">
    <property type="entry name" value="RADICAL S-ADENOSYL METHIONINE DOMAIN-CONTAINING PROTEIN 1, MITOCHONDRIAL"/>
    <property type="match status" value="1"/>
</dbReference>
<dbReference type="InterPro" id="IPR010723">
    <property type="entry name" value="HemN_C"/>
</dbReference>
<keyword evidence="8 10" id="KW-0411">Iron-sulfur</keyword>
<dbReference type="SFLD" id="SFLDG01065">
    <property type="entry name" value="anaerobic_coproporphyrinogen-I"/>
    <property type="match status" value="2"/>
</dbReference>
<comment type="similarity">
    <text evidence="2">Belongs to the anaerobic coproporphyrinogen-III oxidase family. HemW subfamily.</text>
</comment>
<dbReference type="GO" id="GO:0051539">
    <property type="term" value="F:4 iron, 4 sulfur cluster binding"/>
    <property type="evidence" value="ECO:0007669"/>
    <property type="project" value="UniProtKB-UniRule"/>
</dbReference>
<accession>A0A1M5QN22</accession>
<dbReference type="GO" id="GO:0006779">
    <property type="term" value="P:porphyrin-containing compound biosynthetic process"/>
    <property type="evidence" value="ECO:0007669"/>
    <property type="project" value="InterPro"/>
</dbReference>
<dbReference type="InterPro" id="IPR006638">
    <property type="entry name" value="Elp3/MiaA/NifB-like_rSAM"/>
</dbReference>
<dbReference type="EMBL" id="FQXB01000003">
    <property type="protein sequence ID" value="SHH15504.1"/>
    <property type="molecule type" value="Genomic_DNA"/>
</dbReference>
<comment type="subcellular location">
    <subcellularLocation>
        <location evidence="10">Cytoplasm</location>
    </subcellularLocation>
</comment>